<name>A0AAU7XCW8_9HYPH</name>
<dbReference type="InterPro" id="IPR041492">
    <property type="entry name" value="HAD_2"/>
</dbReference>
<dbReference type="SFLD" id="SFLDS00003">
    <property type="entry name" value="Haloacid_Dehalogenase"/>
    <property type="match status" value="1"/>
</dbReference>
<dbReference type="GO" id="GO:0005829">
    <property type="term" value="C:cytosol"/>
    <property type="evidence" value="ECO:0007669"/>
    <property type="project" value="TreeGrafter"/>
</dbReference>
<proteinExistence type="predicted"/>
<dbReference type="GO" id="GO:0006281">
    <property type="term" value="P:DNA repair"/>
    <property type="evidence" value="ECO:0007669"/>
    <property type="project" value="TreeGrafter"/>
</dbReference>
<gene>
    <name evidence="1" type="ORF">ABS361_04695</name>
</gene>
<dbReference type="SUPFAM" id="SSF56784">
    <property type="entry name" value="HAD-like"/>
    <property type="match status" value="1"/>
</dbReference>
<protein>
    <submittedName>
        <fullName evidence="1">HAD-IA family hydrolase</fullName>
    </submittedName>
</protein>
<dbReference type="PANTHER" id="PTHR43434:SF24">
    <property type="entry name" value="HYDROLASE-RELATED"/>
    <property type="match status" value="1"/>
</dbReference>
<dbReference type="RefSeq" id="WP_407050676.1">
    <property type="nucleotide sequence ID" value="NZ_CP158568.1"/>
</dbReference>
<dbReference type="AlphaFoldDB" id="A0AAU7XCW8"/>
<dbReference type="Gene3D" id="1.10.150.240">
    <property type="entry name" value="Putative phosphatase, domain 2"/>
    <property type="match status" value="1"/>
</dbReference>
<dbReference type="Pfam" id="PF13419">
    <property type="entry name" value="HAD_2"/>
    <property type="match status" value="1"/>
</dbReference>
<dbReference type="InterPro" id="IPR023214">
    <property type="entry name" value="HAD_sf"/>
</dbReference>
<dbReference type="InterPro" id="IPR023198">
    <property type="entry name" value="PGP-like_dom2"/>
</dbReference>
<dbReference type="EMBL" id="CP158568">
    <property type="protein sequence ID" value="XBY45581.1"/>
    <property type="molecule type" value="Genomic_DNA"/>
</dbReference>
<accession>A0AAU7XCW8</accession>
<dbReference type="Gene3D" id="3.40.50.1000">
    <property type="entry name" value="HAD superfamily/HAD-like"/>
    <property type="match status" value="1"/>
</dbReference>
<evidence type="ECO:0000313" key="1">
    <source>
        <dbReference type="EMBL" id="XBY45581.1"/>
    </source>
</evidence>
<dbReference type="GO" id="GO:0008967">
    <property type="term" value="F:phosphoglycolate phosphatase activity"/>
    <property type="evidence" value="ECO:0007669"/>
    <property type="project" value="TreeGrafter"/>
</dbReference>
<keyword evidence="1" id="KW-0378">Hydrolase</keyword>
<reference evidence="1" key="1">
    <citation type="submission" date="2024-06" db="EMBL/GenBank/DDBJ databases">
        <title>Methylostella associata gen. nov., sp. nov., a novel Ancalomicrobiaceae-affiliated facultatively methylotrophic bacteria that feed on methanotrophs of the genus Methylococcus.</title>
        <authorList>
            <person name="Saltykova V."/>
            <person name="Danilova O.V."/>
            <person name="Oshkin I.Y."/>
            <person name="Belova S.E."/>
            <person name="Pimenov N.V."/>
            <person name="Dedysh S.N."/>
        </authorList>
    </citation>
    <scope>NUCLEOTIDE SEQUENCE</scope>
    <source>
        <strain evidence="1">S20</strain>
    </source>
</reference>
<dbReference type="PANTHER" id="PTHR43434">
    <property type="entry name" value="PHOSPHOGLYCOLATE PHOSPHATASE"/>
    <property type="match status" value="1"/>
</dbReference>
<dbReference type="KEGG" id="mflg:ABS361_04695"/>
<sequence length="221" mass="23026">MDPHLVLFDVDGTLVDSQHMIVTAMTRAFAAHGLAAPGRDAVLGIVGLSIAEAIRALAPAEAPHAGLADAYKNAFHALRMAPDHHEPLFPGAAACLDALSARPDVLLGVATGKSKRGVAAIVDLHGLHGRFVTVQTADDHPSKPHPSMVMRALAETGVPATRTVIVGDSSYDMLMARAAGILAIGVGWGYQDPAALRNAGAHAVVETYEEVAPTIARLFGW</sequence>
<dbReference type="SFLD" id="SFLDG01129">
    <property type="entry name" value="C1.5:_HAD__Beta-PGM__Phosphata"/>
    <property type="match status" value="1"/>
</dbReference>
<dbReference type="InterPro" id="IPR036412">
    <property type="entry name" value="HAD-like_sf"/>
</dbReference>
<dbReference type="NCBIfam" id="TIGR01549">
    <property type="entry name" value="HAD-SF-IA-v1"/>
    <property type="match status" value="1"/>
</dbReference>
<organism evidence="1">
    <name type="scientific">Methyloraptor flagellatus</name>
    <dbReference type="NCBI Taxonomy" id="3162530"/>
    <lineage>
        <taxon>Bacteria</taxon>
        <taxon>Pseudomonadati</taxon>
        <taxon>Pseudomonadota</taxon>
        <taxon>Alphaproteobacteria</taxon>
        <taxon>Hyphomicrobiales</taxon>
        <taxon>Ancalomicrobiaceae</taxon>
        <taxon>Methyloraptor</taxon>
    </lineage>
</organism>
<dbReference type="SFLD" id="SFLDG01135">
    <property type="entry name" value="C1.5.6:_HAD__Beta-PGM__Phospha"/>
    <property type="match status" value="1"/>
</dbReference>
<dbReference type="InterPro" id="IPR050155">
    <property type="entry name" value="HAD-like_hydrolase_sf"/>
</dbReference>
<dbReference type="InterPro" id="IPR006439">
    <property type="entry name" value="HAD-SF_hydro_IA"/>
</dbReference>